<protein>
    <submittedName>
        <fullName evidence="1">Uncharacterized protein</fullName>
    </submittedName>
</protein>
<sequence length="107" mass="12776">MKDCPISSSEGRQTAMAYTIKQLEKRRLDNMEKHVKPKHWLMQLFQFVFLLLIKNCHNTCTNMISVKYPVKCLTHCYARKYIYITGRYFDLISKTIEDTGRYVGRKF</sequence>
<proteinExistence type="predicted"/>
<dbReference type="EMBL" id="HBUF01125403">
    <property type="protein sequence ID" value="CAG6643077.1"/>
    <property type="molecule type" value="Transcribed_RNA"/>
</dbReference>
<accession>A0A8D8R690</accession>
<dbReference type="AlphaFoldDB" id="A0A8D8R690"/>
<name>A0A8D8R690_9HEMI</name>
<reference evidence="1" key="1">
    <citation type="submission" date="2021-05" db="EMBL/GenBank/DDBJ databases">
        <authorList>
            <person name="Alioto T."/>
            <person name="Alioto T."/>
            <person name="Gomez Garrido J."/>
        </authorList>
    </citation>
    <scope>NUCLEOTIDE SEQUENCE</scope>
</reference>
<organism evidence="1">
    <name type="scientific">Cacopsylla melanoneura</name>
    <dbReference type="NCBI Taxonomy" id="428564"/>
    <lineage>
        <taxon>Eukaryota</taxon>
        <taxon>Metazoa</taxon>
        <taxon>Ecdysozoa</taxon>
        <taxon>Arthropoda</taxon>
        <taxon>Hexapoda</taxon>
        <taxon>Insecta</taxon>
        <taxon>Pterygota</taxon>
        <taxon>Neoptera</taxon>
        <taxon>Paraneoptera</taxon>
        <taxon>Hemiptera</taxon>
        <taxon>Sternorrhyncha</taxon>
        <taxon>Psylloidea</taxon>
        <taxon>Psyllidae</taxon>
        <taxon>Psyllinae</taxon>
        <taxon>Cacopsylla</taxon>
    </lineage>
</organism>
<evidence type="ECO:0000313" key="1">
    <source>
        <dbReference type="EMBL" id="CAG6643077.1"/>
    </source>
</evidence>